<dbReference type="EMBL" id="LR134479">
    <property type="protein sequence ID" value="VEI23283.1"/>
    <property type="molecule type" value="Genomic_DNA"/>
</dbReference>
<dbReference type="InterPro" id="IPR046281">
    <property type="entry name" value="DUF6318"/>
</dbReference>
<dbReference type="PROSITE" id="PS51257">
    <property type="entry name" value="PROKAR_LIPOPROTEIN"/>
    <property type="match status" value="1"/>
</dbReference>
<feature type="chain" id="PRO_5038513351" description="DUF6318 domain-containing protein" evidence="2">
    <location>
        <begin position="24"/>
        <end position="264"/>
    </location>
</feature>
<name>A0A7Z9D777_9MICC</name>
<dbReference type="AlphaFoldDB" id="A0A7Z9D777"/>
<evidence type="ECO:0000259" key="3">
    <source>
        <dbReference type="Pfam" id="PF19843"/>
    </source>
</evidence>
<feature type="compositionally biased region" description="Basic and acidic residues" evidence="1">
    <location>
        <begin position="88"/>
        <end position="99"/>
    </location>
</feature>
<dbReference type="InterPro" id="IPR006311">
    <property type="entry name" value="TAT_signal"/>
</dbReference>
<dbReference type="PROSITE" id="PS51318">
    <property type="entry name" value="TAT"/>
    <property type="match status" value="1"/>
</dbReference>
<reference evidence="4 5" key="1">
    <citation type="submission" date="2018-12" db="EMBL/GenBank/DDBJ databases">
        <authorList>
            <consortium name="Pathogen Informatics"/>
        </authorList>
    </citation>
    <scope>NUCLEOTIDE SEQUENCE [LARGE SCALE GENOMIC DNA]</scope>
    <source>
        <strain evidence="4 5">NCTC10207</strain>
    </source>
</reference>
<protein>
    <recommendedName>
        <fullName evidence="3">DUF6318 domain-containing protein</fullName>
    </recommendedName>
</protein>
<dbReference type="Proteomes" id="UP000282386">
    <property type="component" value="Chromosome"/>
</dbReference>
<evidence type="ECO:0000256" key="2">
    <source>
        <dbReference type="SAM" id="SignalP"/>
    </source>
</evidence>
<feature type="region of interest" description="Disordered" evidence="1">
    <location>
        <begin position="25"/>
        <end position="99"/>
    </location>
</feature>
<sequence>MSSPLTRRTALSVIGLSSAAFLAACSSESQQTTTTASAPSPSEPSSSTFEVQSASPRASRTATASASATPSASPSESATATPSASPTVEEKKDFSGEAKIDKYDKPGEYMAATEEHPAQNVPIPVQPESMKKDNAAGFAGALAWFGAAVDYLLQTGDMQYVNTVTLNAEAKNVLQGYAESTKKSEADKIWYAKPSASLIITAPQPVYAGGSWNWQVKLNIDVGEKIYRKGTLQDTPADKRHIYMSGEAVGTYMNGIWDLNMDIN</sequence>
<evidence type="ECO:0000313" key="5">
    <source>
        <dbReference type="Proteomes" id="UP000282386"/>
    </source>
</evidence>
<organism evidence="4 5">
    <name type="scientific">Rothia aeria</name>
    <dbReference type="NCBI Taxonomy" id="172042"/>
    <lineage>
        <taxon>Bacteria</taxon>
        <taxon>Bacillati</taxon>
        <taxon>Actinomycetota</taxon>
        <taxon>Actinomycetes</taxon>
        <taxon>Micrococcales</taxon>
        <taxon>Micrococcaceae</taxon>
        <taxon>Rothia</taxon>
    </lineage>
</organism>
<gene>
    <name evidence="4" type="ORF">NCTC10207_01383</name>
</gene>
<evidence type="ECO:0000256" key="1">
    <source>
        <dbReference type="SAM" id="MobiDB-lite"/>
    </source>
</evidence>
<keyword evidence="2" id="KW-0732">Signal</keyword>
<feature type="signal peptide" evidence="2">
    <location>
        <begin position="1"/>
        <end position="23"/>
    </location>
</feature>
<accession>A0A7Z9D777</accession>
<dbReference type="Pfam" id="PF19843">
    <property type="entry name" value="DUF6318"/>
    <property type="match status" value="1"/>
</dbReference>
<proteinExistence type="predicted"/>
<feature type="domain" description="DUF6318" evidence="3">
    <location>
        <begin position="107"/>
        <end position="260"/>
    </location>
</feature>
<feature type="compositionally biased region" description="Low complexity" evidence="1">
    <location>
        <begin position="25"/>
        <end position="87"/>
    </location>
</feature>
<evidence type="ECO:0000313" key="4">
    <source>
        <dbReference type="EMBL" id="VEI23283.1"/>
    </source>
</evidence>
<dbReference type="RefSeq" id="WP_006887823.1">
    <property type="nucleotide sequence ID" value="NZ_CAJPQC010000001.1"/>
</dbReference>